<proteinExistence type="predicted"/>
<comment type="caution">
    <text evidence="2">The sequence shown here is derived from an EMBL/GenBank/DDBJ whole genome shotgun (WGS) entry which is preliminary data.</text>
</comment>
<accession>A0A2M8KX02</accession>
<evidence type="ECO:0000313" key="3">
    <source>
        <dbReference type="Proteomes" id="UP000229098"/>
    </source>
</evidence>
<evidence type="ECO:0000313" key="2">
    <source>
        <dbReference type="EMBL" id="PJE64446.1"/>
    </source>
</evidence>
<reference evidence="3" key="1">
    <citation type="submission" date="2017-09" db="EMBL/GenBank/DDBJ databases">
        <title>Depth-based differentiation of microbial function through sediment-hosted aquifers and enrichment of novel symbionts in the deep terrestrial subsurface.</title>
        <authorList>
            <person name="Probst A.J."/>
            <person name="Ladd B."/>
            <person name="Jarett J.K."/>
            <person name="Geller-Mcgrath D.E."/>
            <person name="Sieber C.M.K."/>
            <person name="Emerson J.B."/>
            <person name="Anantharaman K."/>
            <person name="Thomas B.C."/>
            <person name="Malmstrom R."/>
            <person name="Stieglmeier M."/>
            <person name="Klingl A."/>
            <person name="Woyke T."/>
            <person name="Ryan C.M."/>
            <person name="Banfield J.F."/>
        </authorList>
    </citation>
    <scope>NUCLEOTIDE SEQUENCE [LARGE SCALE GENOMIC DNA]</scope>
</reference>
<organism evidence="2 3">
    <name type="scientific">Candidatus Ryanbacteria bacterium CG10_big_fil_rev_8_21_14_0_10_43_42</name>
    <dbReference type="NCBI Taxonomy" id="1974864"/>
    <lineage>
        <taxon>Bacteria</taxon>
        <taxon>Candidatus Ryaniibacteriota</taxon>
    </lineage>
</organism>
<name>A0A2M8KX02_9BACT</name>
<gene>
    <name evidence="2" type="ORF">COU90_03295</name>
</gene>
<evidence type="ECO:0000256" key="1">
    <source>
        <dbReference type="SAM" id="MobiDB-lite"/>
    </source>
</evidence>
<dbReference type="Proteomes" id="UP000229098">
    <property type="component" value="Unassembled WGS sequence"/>
</dbReference>
<protein>
    <submittedName>
        <fullName evidence="2">Uncharacterized protein</fullName>
    </submittedName>
</protein>
<dbReference type="AlphaFoldDB" id="A0A2M8KX02"/>
<dbReference type="EMBL" id="PFEF01000006">
    <property type="protein sequence ID" value="PJE64446.1"/>
    <property type="molecule type" value="Genomic_DNA"/>
</dbReference>
<feature type="region of interest" description="Disordered" evidence="1">
    <location>
        <begin position="57"/>
        <end position="78"/>
    </location>
</feature>
<sequence>MMLSKKYIGGVMPNMPKEKTEGCFWASDASSCNKPCGIGNLWCEEHGAMIYEERVRRGMPRGQEREEDDPLDGESWRN</sequence>